<dbReference type="Proteomes" id="UP001597542">
    <property type="component" value="Unassembled WGS sequence"/>
</dbReference>
<dbReference type="EMBL" id="JBHUKQ010000008">
    <property type="protein sequence ID" value="MFD2480275.1"/>
    <property type="molecule type" value="Genomic_DNA"/>
</dbReference>
<dbReference type="InterPro" id="IPR055247">
    <property type="entry name" value="InsJ-like_HTH"/>
</dbReference>
<keyword evidence="3" id="KW-1185">Reference proteome</keyword>
<evidence type="ECO:0000313" key="2">
    <source>
        <dbReference type="EMBL" id="MFD2480275.1"/>
    </source>
</evidence>
<feature type="domain" description="Insertion element IS150 protein InsJ-like helix-turn-helix" evidence="1">
    <location>
        <begin position="12"/>
        <end position="55"/>
    </location>
</feature>
<accession>A0ABW5HTG5</accession>
<sequence length="101" mass="11445">MSEPQPDRQACHRLAVLRHVEEVSGNAAMTCRYFGITRQTYYNWLRRYEAEGRQGFPPPTSIPAGRARRASIGVTRNVPRAVSCARATDHGWRERGHEHAG</sequence>
<evidence type="ECO:0000259" key="1">
    <source>
        <dbReference type="Pfam" id="PF13518"/>
    </source>
</evidence>
<gene>
    <name evidence="2" type="ORF">ACFSUT_08325</name>
</gene>
<dbReference type="Pfam" id="PF13518">
    <property type="entry name" value="HTH_28"/>
    <property type="match status" value="1"/>
</dbReference>
<dbReference type="SUPFAM" id="SSF48295">
    <property type="entry name" value="TrpR-like"/>
    <property type="match status" value="1"/>
</dbReference>
<evidence type="ECO:0000313" key="3">
    <source>
        <dbReference type="Proteomes" id="UP001597542"/>
    </source>
</evidence>
<name>A0ABW5HTG5_9PSEU</name>
<proteinExistence type="predicted"/>
<dbReference type="Gene3D" id="1.10.10.10">
    <property type="entry name" value="Winged helix-like DNA-binding domain superfamily/Winged helix DNA-binding domain"/>
    <property type="match status" value="1"/>
</dbReference>
<dbReference type="InterPro" id="IPR010921">
    <property type="entry name" value="Trp_repressor/repl_initiator"/>
</dbReference>
<dbReference type="InterPro" id="IPR036388">
    <property type="entry name" value="WH-like_DNA-bd_sf"/>
</dbReference>
<comment type="caution">
    <text evidence="2">The sequence shown here is derived from an EMBL/GenBank/DDBJ whole genome shotgun (WGS) entry which is preliminary data.</text>
</comment>
<dbReference type="RefSeq" id="WP_350539782.1">
    <property type="nucleotide sequence ID" value="NZ_BAAAHV010000028.1"/>
</dbReference>
<protein>
    <submittedName>
        <fullName evidence="2">Helix-turn-helix domain-containing protein</fullName>
    </submittedName>
</protein>
<reference evidence="3" key="1">
    <citation type="journal article" date="2019" name="Int. J. Syst. Evol. Microbiol.">
        <title>The Global Catalogue of Microorganisms (GCM) 10K type strain sequencing project: providing services to taxonomists for standard genome sequencing and annotation.</title>
        <authorList>
            <consortium name="The Broad Institute Genomics Platform"/>
            <consortium name="The Broad Institute Genome Sequencing Center for Infectious Disease"/>
            <person name="Wu L."/>
            <person name="Ma J."/>
        </authorList>
    </citation>
    <scope>NUCLEOTIDE SEQUENCE [LARGE SCALE GENOMIC DNA]</scope>
    <source>
        <strain evidence="3">CGMCC 4.7638</strain>
    </source>
</reference>
<organism evidence="2 3">
    <name type="scientific">Amycolatopsis albidoflavus</name>
    <dbReference type="NCBI Taxonomy" id="102226"/>
    <lineage>
        <taxon>Bacteria</taxon>
        <taxon>Bacillati</taxon>
        <taxon>Actinomycetota</taxon>
        <taxon>Actinomycetes</taxon>
        <taxon>Pseudonocardiales</taxon>
        <taxon>Pseudonocardiaceae</taxon>
        <taxon>Amycolatopsis</taxon>
    </lineage>
</organism>